<dbReference type="Gene3D" id="3.40.50.200">
    <property type="entry name" value="Peptidase S8/S53 domain"/>
    <property type="match status" value="1"/>
</dbReference>
<dbReference type="GO" id="GO:0004252">
    <property type="term" value="F:serine-type endopeptidase activity"/>
    <property type="evidence" value="ECO:0007669"/>
    <property type="project" value="UniProtKB-UniRule"/>
</dbReference>
<feature type="signal peptide" evidence="13">
    <location>
        <begin position="1"/>
        <end position="26"/>
    </location>
</feature>
<dbReference type="GO" id="GO:0005886">
    <property type="term" value="C:plasma membrane"/>
    <property type="evidence" value="ECO:0007669"/>
    <property type="project" value="UniProtKB-SubCell"/>
</dbReference>
<keyword evidence="8 12" id="KW-1133">Transmembrane helix</keyword>
<evidence type="ECO:0000256" key="2">
    <source>
        <dbReference type="ARBA" id="ARBA00011073"/>
    </source>
</evidence>
<evidence type="ECO:0000256" key="10">
    <source>
        <dbReference type="PROSITE-ProRule" id="PRU01240"/>
    </source>
</evidence>
<evidence type="ECO:0000256" key="3">
    <source>
        <dbReference type="ARBA" id="ARBA00022475"/>
    </source>
</evidence>
<evidence type="ECO:0000256" key="7">
    <source>
        <dbReference type="ARBA" id="ARBA00022825"/>
    </source>
</evidence>
<evidence type="ECO:0000313" key="15">
    <source>
        <dbReference type="EMBL" id="SER78133.1"/>
    </source>
</evidence>
<dbReference type="InterPro" id="IPR023828">
    <property type="entry name" value="Peptidase_S8_Ser-AS"/>
</dbReference>
<dbReference type="AlphaFoldDB" id="A0A1H9S1A3"/>
<feature type="active site" description="Charge relay system" evidence="10">
    <location>
        <position position="354"/>
    </location>
</feature>
<evidence type="ECO:0000256" key="4">
    <source>
        <dbReference type="ARBA" id="ARBA00022670"/>
    </source>
</evidence>
<keyword evidence="13" id="KW-0732">Signal</keyword>
<dbReference type="PANTHER" id="PTHR43806:SF11">
    <property type="entry name" value="CEREVISIN-RELATED"/>
    <property type="match status" value="1"/>
</dbReference>
<keyword evidence="3" id="KW-1003">Cell membrane</keyword>
<comment type="subcellular location">
    <subcellularLocation>
        <location evidence="1">Cell membrane</location>
        <topology evidence="1">Single-pass membrane protein</topology>
    </subcellularLocation>
</comment>
<keyword evidence="16" id="KW-1185">Reference proteome</keyword>
<dbReference type="STRING" id="155974.SAMN04487818_105194"/>
<evidence type="ECO:0000256" key="11">
    <source>
        <dbReference type="RuleBase" id="RU003355"/>
    </source>
</evidence>
<dbReference type="InterPro" id="IPR015500">
    <property type="entry name" value="Peptidase_S8_subtilisin-rel"/>
</dbReference>
<dbReference type="Pfam" id="PF00082">
    <property type="entry name" value="Peptidase_S8"/>
    <property type="match status" value="1"/>
</dbReference>
<organism evidence="15 16">
    <name type="scientific">Actinokineospora terrae</name>
    <dbReference type="NCBI Taxonomy" id="155974"/>
    <lineage>
        <taxon>Bacteria</taxon>
        <taxon>Bacillati</taxon>
        <taxon>Actinomycetota</taxon>
        <taxon>Actinomycetes</taxon>
        <taxon>Pseudonocardiales</taxon>
        <taxon>Pseudonocardiaceae</taxon>
        <taxon>Actinokineospora</taxon>
    </lineage>
</organism>
<dbReference type="NCBIfam" id="TIGR03921">
    <property type="entry name" value="T7SS_mycosin"/>
    <property type="match status" value="1"/>
</dbReference>
<dbReference type="RefSeq" id="WP_092777720.1">
    <property type="nucleotide sequence ID" value="NZ_FOGI01000005.1"/>
</dbReference>
<dbReference type="GO" id="GO:0006508">
    <property type="term" value="P:proteolysis"/>
    <property type="evidence" value="ECO:0007669"/>
    <property type="project" value="UniProtKB-KW"/>
</dbReference>
<dbReference type="InterPro" id="IPR022398">
    <property type="entry name" value="Peptidase_S8_His-AS"/>
</dbReference>
<sequence>MRTATRVAAAVGAAALAIALPIPASAQQTPTAAEKAERIKYMAEPPPLPADFPVPSGSDPDTPYSLVSNCIGSLNQGTTDLKNKPWGQTQLRFDELHQFATGKDVLVAVIDTGVRAHPFFGGRVQPGGDFVIKDKQGMEDCDGHGTEVAGIIAANPPATSDIGFRGIAPEARILSIRQSSGNYKGKRVTAARPEGEDLPAGTLETLAKAVVLAADQGARVINMSVDNCRAVAEGPITNAERQLQAALRYAYEQKDVVLVASAGNTGEKGCPDQRNGVDPYKPTHIVTPPWFADYVISVAAMSRNGDPATFSVQGPWVTVAAPGTDIISLDPATNGLANLQVLANGDQTSIQGTSFAAPYVAGLAALIRQRFPNLKAPEVVNRIKVTASHPAAPDGRDNLVGHGMINPIGALTTLIPSEQGVADDKALDVKAALPAPQIKNWAPTQVALIGAAGGVLLLLLTLFVVHTVRRTRTGTQREARGSA</sequence>
<keyword evidence="6 10" id="KW-0378">Hydrolase</keyword>
<protein>
    <submittedName>
        <fullName evidence="15">Membrane-anchored mycosin MYCP</fullName>
    </submittedName>
</protein>
<feature type="active site" description="Charge relay system" evidence="10">
    <location>
        <position position="144"/>
    </location>
</feature>
<dbReference type="SUPFAM" id="SSF52743">
    <property type="entry name" value="Subtilisin-like"/>
    <property type="match status" value="1"/>
</dbReference>
<evidence type="ECO:0000256" key="5">
    <source>
        <dbReference type="ARBA" id="ARBA00022692"/>
    </source>
</evidence>
<dbReference type="InterPro" id="IPR023827">
    <property type="entry name" value="Peptidase_S8_Asp-AS"/>
</dbReference>
<evidence type="ECO:0000313" key="16">
    <source>
        <dbReference type="Proteomes" id="UP000199051"/>
    </source>
</evidence>
<feature type="active site" description="Charge relay system" evidence="10">
    <location>
        <position position="111"/>
    </location>
</feature>
<evidence type="ECO:0000256" key="8">
    <source>
        <dbReference type="ARBA" id="ARBA00022989"/>
    </source>
</evidence>
<keyword evidence="9 12" id="KW-0472">Membrane</keyword>
<keyword evidence="7 10" id="KW-0720">Serine protease</keyword>
<evidence type="ECO:0000259" key="14">
    <source>
        <dbReference type="Pfam" id="PF00082"/>
    </source>
</evidence>
<dbReference type="InterPro" id="IPR050131">
    <property type="entry name" value="Peptidase_S8_subtilisin-like"/>
</dbReference>
<proteinExistence type="inferred from homology"/>
<feature type="transmembrane region" description="Helical" evidence="12">
    <location>
        <begin position="446"/>
        <end position="468"/>
    </location>
</feature>
<dbReference type="InterPro" id="IPR036852">
    <property type="entry name" value="Peptidase_S8/S53_dom_sf"/>
</dbReference>
<dbReference type="PROSITE" id="PS00137">
    <property type="entry name" value="SUBTILASE_HIS"/>
    <property type="match status" value="1"/>
</dbReference>
<evidence type="ECO:0000256" key="12">
    <source>
        <dbReference type="SAM" id="Phobius"/>
    </source>
</evidence>
<evidence type="ECO:0000256" key="6">
    <source>
        <dbReference type="ARBA" id="ARBA00022801"/>
    </source>
</evidence>
<keyword evidence="5 12" id="KW-0812">Transmembrane</keyword>
<dbReference type="PRINTS" id="PR00723">
    <property type="entry name" value="SUBTILISIN"/>
</dbReference>
<dbReference type="PROSITE" id="PS00136">
    <property type="entry name" value="SUBTILASE_ASP"/>
    <property type="match status" value="1"/>
</dbReference>
<keyword evidence="4 10" id="KW-0645">Protease</keyword>
<evidence type="ECO:0000256" key="9">
    <source>
        <dbReference type="ARBA" id="ARBA00023136"/>
    </source>
</evidence>
<reference evidence="16" key="1">
    <citation type="submission" date="2016-10" db="EMBL/GenBank/DDBJ databases">
        <authorList>
            <person name="Varghese N."/>
            <person name="Submissions S."/>
        </authorList>
    </citation>
    <scope>NUCLEOTIDE SEQUENCE [LARGE SCALE GENOMIC DNA]</scope>
    <source>
        <strain evidence="16">DSM 44260</strain>
    </source>
</reference>
<dbReference type="EMBL" id="FOGI01000005">
    <property type="protein sequence ID" value="SER78133.1"/>
    <property type="molecule type" value="Genomic_DNA"/>
</dbReference>
<feature type="domain" description="Peptidase S8/S53" evidence="14">
    <location>
        <begin position="102"/>
        <end position="403"/>
    </location>
</feature>
<feature type="chain" id="PRO_5011634750" evidence="13">
    <location>
        <begin position="27"/>
        <end position="483"/>
    </location>
</feature>
<accession>A0A1H9S1A3</accession>
<dbReference type="InterPro" id="IPR023834">
    <property type="entry name" value="T7SS_pept_S8A_mycosin"/>
</dbReference>
<name>A0A1H9S1A3_9PSEU</name>
<dbReference type="Proteomes" id="UP000199051">
    <property type="component" value="Unassembled WGS sequence"/>
</dbReference>
<dbReference type="PANTHER" id="PTHR43806">
    <property type="entry name" value="PEPTIDASE S8"/>
    <property type="match status" value="1"/>
</dbReference>
<dbReference type="PROSITE" id="PS51892">
    <property type="entry name" value="SUBTILASE"/>
    <property type="match status" value="1"/>
</dbReference>
<gene>
    <name evidence="15" type="ORF">SAMN04487818_105194</name>
</gene>
<dbReference type="PROSITE" id="PS00138">
    <property type="entry name" value="SUBTILASE_SER"/>
    <property type="match status" value="1"/>
</dbReference>
<dbReference type="InterPro" id="IPR000209">
    <property type="entry name" value="Peptidase_S8/S53_dom"/>
</dbReference>
<comment type="similarity">
    <text evidence="2 10 11">Belongs to the peptidase S8 family.</text>
</comment>
<evidence type="ECO:0000256" key="1">
    <source>
        <dbReference type="ARBA" id="ARBA00004162"/>
    </source>
</evidence>
<evidence type="ECO:0000256" key="13">
    <source>
        <dbReference type="SAM" id="SignalP"/>
    </source>
</evidence>